<comment type="similarity">
    <text evidence="1 4">Belongs to the antibiotic N-acetyltransferase family.</text>
</comment>
<name>A0A2V2Z3D1_9BACL</name>
<organism evidence="5 6">
    <name type="scientific">Paenibacillus cellulosilyticus</name>
    <dbReference type="NCBI Taxonomy" id="375489"/>
    <lineage>
        <taxon>Bacteria</taxon>
        <taxon>Bacillati</taxon>
        <taxon>Bacillota</taxon>
        <taxon>Bacilli</taxon>
        <taxon>Bacillales</taxon>
        <taxon>Paenibacillaceae</taxon>
        <taxon>Paenibacillus</taxon>
    </lineage>
</organism>
<evidence type="ECO:0000256" key="3">
    <source>
        <dbReference type="ARBA" id="ARBA00023315"/>
    </source>
</evidence>
<dbReference type="RefSeq" id="WP_110041867.1">
    <property type="nucleotide sequence ID" value="NZ_CP054613.1"/>
</dbReference>
<reference evidence="5 6" key="1">
    <citation type="submission" date="2018-05" db="EMBL/GenBank/DDBJ databases">
        <title>Genomic Encyclopedia of Type Strains, Phase III (KMG-III): the genomes of soil and plant-associated and newly described type strains.</title>
        <authorList>
            <person name="Whitman W."/>
        </authorList>
    </citation>
    <scope>NUCLEOTIDE SEQUENCE [LARGE SCALE GENOMIC DNA]</scope>
    <source>
        <strain evidence="5 6">CECT 5696</strain>
    </source>
</reference>
<dbReference type="EMBL" id="QGTQ01000001">
    <property type="protein sequence ID" value="PWW08320.1"/>
    <property type="molecule type" value="Genomic_DNA"/>
</dbReference>
<evidence type="ECO:0000313" key="5">
    <source>
        <dbReference type="EMBL" id="PWW08320.1"/>
    </source>
</evidence>
<keyword evidence="3 4" id="KW-0012">Acyltransferase</keyword>
<accession>A0A2V2Z3D1</accession>
<evidence type="ECO:0000256" key="2">
    <source>
        <dbReference type="ARBA" id="ARBA00022679"/>
    </source>
</evidence>
<gene>
    <name evidence="5" type="ORF">DFQ01_10141</name>
</gene>
<comment type="caution">
    <text evidence="5">The sequence shown here is derived from an EMBL/GenBank/DDBJ whole genome shotgun (WGS) entry which is preliminary data.</text>
</comment>
<keyword evidence="2 4" id="KW-0808">Transferase</keyword>
<dbReference type="SUPFAM" id="SSF110710">
    <property type="entry name" value="TTHA0583/YokD-like"/>
    <property type="match status" value="1"/>
</dbReference>
<keyword evidence="6" id="KW-1185">Reference proteome</keyword>
<comment type="catalytic activity">
    <reaction evidence="4">
        <text>a 2-deoxystreptamine antibiotic + acetyl-CoA = an N(3)-acetyl-2-deoxystreptamine antibiotic + CoA + H(+)</text>
        <dbReference type="Rhea" id="RHEA:12665"/>
        <dbReference type="ChEBI" id="CHEBI:15378"/>
        <dbReference type="ChEBI" id="CHEBI:57287"/>
        <dbReference type="ChEBI" id="CHEBI:57288"/>
        <dbReference type="ChEBI" id="CHEBI:57921"/>
        <dbReference type="ChEBI" id="CHEBI:77452"/>
        <dbReference type="EC" id="2.3.1.81"/>
    </reaction>
</comment>
<protein>
    <recommendedName>
        <fullName evidence="4">Aminoglycoside N(3)-acetyltransferase</fullName>
        <ecNumber evidence="4">2.3.1.-</ecNumber>
    </recommendedName>
</protein>
<keyword evidence="4" id="KW-0046">Antibiotic resistance</keyword>
<evidence type="ECO:0000256" key="1">
    <source>
        <dbReference type="ARBA" id="ARBA00006383"/>
    </source>
</evidence>
<dbReference type="AlphaFoldDB" id="A0A2V2Z3D1"/>
<sequence length="286" mass="32742">MNDVRLFKDNNGVWYTTNDILNKLKQVGAHDCDILFVHTDVAFGALNPELKRKKYLGYLYEVLQQLNVGTLVFPSFTFSFCNKEVYDVNNSRTSMGALNEYIRNQPNVVRSLDPILSMIAVGDKANLFDNIGKSSLGINSAYDILHQQDNVKFLFMGAEIGECFTYIHYLEDVMRVPYRFDMHFNGTVIDAGGNNFDDEYILYAGCAGVKPACSYYFEDYLLEKGLLQKTHIGIKPITCISEEDAYREIRNKIETNVHYFLEQPYTEADLVHEYTKGKNGERIISC</sequence>
<dbReference type="PANTHER" id="PTHR11104:SF0">
    <property type="entry name" value="SPBETA PROPHAGE-DERIVED AMINOGLYCOSIDE N(3')-ACETYLTRANSFERASE-LIKE PROTEIN YOKD"/>
    <property type="match status" value="1"/>
</dbReference>
<dbReference type="EC" id="2.3.1.-" evidence="4"/>
<dbReference type="Pfam" id="PF02522">
    <property type="entry name" value="Antibiotic_NAT"/>
    <property type="match status" value="1"/>
</dbReference>
<evidence type="ECO:0000313" key="6">
    <source>
        <dbReference type="Proteomes" id="UP000246635"/>
    </source>
</evidence>
<proteinExistence type="inferred from homology"/>
<dbReference type="GO" id="GO:0046677">
    <property type="term" value="P:response to antibiotic"/>
    <property type="evidence" value="ECO:0007669"/>
    <property type="project" value="UniProtKB-KW"/>
</dbReference>
<dbReference type="GO" id="GO:0046353">
    <property type="term" value="F:aminoglycoside 3-N-acetyltransferase activity"/>
    <property type="evidence" value="ECO:0007669"/>
    <property type="project" value="UniProtKB-EC"/>
</dbReference>
<evidence type="ECO:0000256" key="4">
    <source>
        <dbReference type="RuleBase" id="RU365031"/>
    </source>
</evidence>
<dbReference type="OrthoDB" id="7330654at2"/>
<dbReference type="PANTHER" id="PTHR11104">
    <property type="entry name" value="AMINOGLYCOSIDE N3-ACETYLTRANSFERASE"/>
    <property type="match status" value="1"/>
</dbReference>
<dbReference type="InterPro" id="IPR028345">
    <property type="entry name" value="Antibiotic_NAT-like"/>
</dbReference>
<dbReference type="Proteomes" id="UP000246635">
    <property type="component" value="Unassembled WGS sequence"/>
</dbReference>
<dbReference type="InterPro" id="IPR003679">
    <property type="entry name" value="Amioglycoside_AcTrfase"/>
</dbReference>